<dbReference type="InterPro" id="IPR006047">
    <property type="entry name" value="GH13_cat_dom"/>
</dbReference>
<evidence type="ECO:0000259" key="4">
    <source>
        <dbReference type="SMART" id="SM00642"/>
    </source>
</evidence>
<keyword evidence="2" id="KW-0378">Hydrolase</keyword>
<name>A0A2W0HQI5_9BACI</name>
<keyword evidence="6" id="KW-1185">Reference proteome</keyword>
<proteinExistence type="inferred from homology"/>
<dbReference type="InterPro" id="IPR013780">
    <property type="entry name" value="Glyco_hydro_b"/>
</dbReference>
<dbReference type="PANTHER" id="PTHR10357:SF210">
    <property type="entry name" value="MALTODEXTRIN GLUCOSIDASE"/>
    <property type="match status" value="1"/>
</dbReference>
<protein>
    <submittedName>
        <fullName evidence="5">Alpha-glycosidase</fullName>
    </submittedName>
</protein>
<feature type="domain" description="Glycosyl hydrolase family 13 catalytic" evidence="4">
    <location>
        <begin position="145"/>
        <end position="504"/>
    </location>
</feature>
<dbReference type="Gene3D" id="2.60.40.1180">
    <property type="entry name" value="Golgi alpha-mannosidase II"/>
    <property type="match status" value="1"/>
</dbReference>
<evidence type="ECO:0000313" key="6">
    <source>
        <dbReference type="Proteomes" id="UP000248066"/>
    </source>
</evidence>
<dbReference type="CDD" id="cd11338">
    <property type="entry name" value="AmyAc_CMD"/>
    <property type="match status" value="1"/>
</dbReference>
<accession>A0A2W0HQI5</accession>
<keyword evidence="3 5" id="KW-0326">Glycosidase</keyword>
<evidence type="ECO:0000256" key="3">
    <source>
        <dbReference type="ARBA" id="ARBA00023295"/>
    </source>
</evidence>
<dbReference type="Pfam" id="PF02903">
    <property type="entry name" value="Alpha-amylase_N"/>
    <property type="match status" value="1"/>
</dbReference>
<comment type="caution">
    <text evidence="5">The sequence shown here is derived from an EMBL/GenBank/DDBJ whole genome shotgun (WGS) entry which is preliminary data.</text>
</comment>
<dbReference type="SUPFAM" id="SSF51445">
    <property type="entry name" value="(Trans)glycosidases"/>
    <property type="match status" value="1"/>
</dbReference>
<dbReference type="CDD" id="cd02857">
    <property type="entry name" value="E_set_CDase_PDE_N"/>
    <property type="match status" value="1"/>
</dbReference>
<dbReference type="SUPFAM" id="SSF81296">
    <property type="entry name" value="E set domains"/>
    <property type="match status" value="1"/>
</dbReference>
<dbReference type="EMBL" id="PDOF01000003">
    <property type="protein sequence ID" value="PYZ95838.1"/>
    <property type="molecule type" value="Genomic_DNA"/>
</dbReference>
<dbReference type="InterPro" id="IPR004185">
    <property type="entry name" value="Glyco_hydro_13_lg-like_dom"/>
</dbReference>
<dbReference type="InterPro" id="IPR017853">
    <property type="entry name" value="GH"/>
</dbReference>
<dbReference type="GO" id="GO:0004553">
    <property type="term" value="F:hydrolase activity, hydrolyzing O-glycosyl compounds"/>
    <property type="evidence" value="ECO:0007669"/>
    <property type="project" value="InterPro"/>
</dbReference>
<dbReference type="InterPro" id="IPR013783">
    <property type="entry name" value="Ig-like_fold"/>
</dbReference>
<dbReference type="InterPro" id="IPR014756">
    <property type="entry name" value="Ig_E-set"/>
</dbReference>
<comment type="similarity">
    <text evidence="1">Belongs to the glycosyl hydrolase 13 family.</text>
</comment>
<dbReference type="Gene3D" id="3.90.400.10">
    <property type="entry name" value="Oligo-1,6-glucosidase, Domain 2"/>
    <property type="match status" value="1"/>
</dbReference>
<evidence type="ECO:0000313" key="5">
    <source>
        <dbReference type="EMBL" id="PYZ95838.1"/>
    </source>
</evidence>
<dbReference type="Pfam" id="PF16657">
    <property type="entry name" value="Malt_amylase_C"/>
    <property type="match status" value="1"/>
</dbReference>
<dbReference type="Proteomes" id="UP000248066">
    <property type="component" value="Unassembled WGS sequence"/>
</dbReference>
<evidence type="ECO:0000256" key="1">
    <source>
        <dbReference type="ARBA" id="ARBA00008061"/>
    </source>
</evidence>
<dbReference type="Pfam" id="PF00128">
    <property type="entry name" value="Alpha-amylase"/>
    <property type="match status" value="1"/>
</dbReference>
<dbReference type="RefSeq" id="WP_110521115.1">
    <property type="nucleotide sequence ID" value="NZ_PDOF01000003.1"/>
</dbReference>
<dbReference type="PANTHER" id="PTHR10357">
    <property type="entry name" value="ALPHA-AMYLASE FAMILY MEMBER"/>
    <property type="match status" value="1"/>
</dbReference>
<evidence type="ECO:0000256" key="2">
    <source>
        <dbReference type="ARBA" id="ARBA00022801"/>
    </source>
</evidence>
<dbReference type="AlphaFoldDB" id="A0A2W0HQI5"/>
<organism evidence="5 6">
    <name type="scientific">Alteribacter lacisalsi</name>
    <dbReference type="NCBI Taxonomy" id="2045244"/>
    <lineage>
        <taxon>Bacteria</taxon>
        <taxon>Bacillati</taxon>
        <taxon>Bacillota</taxon>
        <taxon>Bacilli</taxon>
        <taxon>Bacillales</taxon>
        <taxon>Bacillaceae</taxon>
        <taxon>Alteribacter</taxon>
    </lineage>
</organism>
<reference evidence="5 6" key="1">
    <citation type="submission" date="2017-10" db="EMBL/GenBank/DDBJ databases">
        <title>Bacillus sp. nov., a halophilic bacterium isolated from a Yangshapao Lake.</title>
        <authorList>
            <person name="Wang H."/>
        </authorList>
    </citation>
    <scope>NUCLEOTIDE SEQUENCE [LARGE SCALE GENOMIC DNA]</scope>
    <source>
        <strain evidence="5 6">YSP-3</strain>
    </source>
</reference>
<gene>
    <name evidence="5" type="ORF">CR205_15760</name>
</gene>
<dbReference type="OrthoDB" id="9805159at2"/>
<dbReference type="InterPro" id="IPR045857">
    <property type="entry name" value="O16G_dom_2"/>
</dbReference>
<dbReference type="SUPFAM" id="SSF51011">
    <property type="entry name" value="Glycosyl hydrolase domain"/>
    <property type="match status" value="1"/>
</dbReference>
<dbReference type="SMART" id="SM00642">
    <property type="entry name" value="Aamy"/>
    <property type="match status" value="1"/>
</dbReference>
<dbReference type="Gene3D" id="2.60.40.10">
    <property type="entry name" value="Immunoglobulins"/>
    <property type="match status" value="1"/>
</dbReference>
<sequence length="592" mass="68340">MIKEAVFHQPKSHYAYAYDKETLHIRIRTKRNDMDNVYVVHGDKYRFTPEYIQTTKMEKFASDSLFDYYQAAVKPEYRRFAYAFRLESGKETLYYNEVGFQKEGAQSRSGIGMLESPSGMFEFPFLNPVDVNNPPDWVKNAVFYQIFPERFANGDPSLNPPGTEEWTHDAEPTRDNFFGGDLQGVIDNLGYLEELGITCIYFTPFFEAKSNHKYDTIDYLKVDPQFGDNEKAKELVREARKRGIKVMLDAVFNHSGYYFPPFQDVLKNGRKSRFANWFHLREEEVVTEPQPNYDTFGFVASMPKLNTENREVKAYLLEVARYWVEDVGVDGWRLDVANEVDHQFWREFRDVVKKANPEAYILGEIWHNSMAWLGGDQFDAVMNYPVTNSILEFFAMKEIDAEAFMGRLDAIQVAYPKQVNESAFNLLDSHDTPRLLTIAEGDKDRMKLAATFQLTYTGAPCIYYGDEIGMAGGNDPGCRAPMIWDEEHQDRDLFDFYKNLIQLRKEHRALRDGTFRFLSAGKGNHYVAYERTDGNSRFVFLLNGSDEEITINLTGLGKGTFVNVEGNERFQVKRSKLKVTAGANSALILKEQ</sequence>
<dbReference type="InterPro" id="IPR032091">
    <property type="entry name" value="Malt_amylase-like_C"/>
</dbReference>
<dbReference type="GO" id="GO:0005975">
    <property type="term" value="P:carbohydrate metabolic process"/>
    <property type="evidence" value="ECO:0007669"/>
    <property type="project" value="InterPro"/>
</dbReference>
<dbReference type="Gene3D" id="3.20.20.80">
    <property type="entry name" value="Glycosidases"/>
    <property type="match status" value="1"/>
</dbReference>